<comment type="caution">
    <text evidence="2">The sequence shown here is derived from an EMBL/GenBank/DDBJ whole genome shotgun (WGS) entry which is preliminary data.</text>
</comment>
<dbReference type="GO" id="GO:0045732">
    <property type="term" value="P:positive regulation of protein catabolic process"/>
    <property type="evidence" value="ECO:0007669"/>
    <property type="project" value="TreeGrafter"/>
</dbReference>
<feature type="region of interest" description="Disordered" evidence="1">
    <location>
        <begin position="104"/>
        <end position="129"/>
    </location>
</feature>
<dbReference type="PANTHER" id="PTHR37486:SF1">
    <property type="entry name" value="STRINGENT STARVATION PROTEIN B"/>
    <property type="match status" value="1"/>
</dbReference>
<dbReference type="NCBIfam" id="NF008769">
    <property type="entry name" value="PRK11798.2-5"/>
    <property type="match status" value="1"/>
</dbReference>
<keyword evidence="3" id="KW-1185">Reference proteome</keyword>
<dbReference type="Gene3D" id="2.30.30.220">
    <property type="entry name" value="SspB-like"/>
    <property type="match status" value="1"/>
</dbReference>
<dbReference type="SUPFAM" id="SSF101738">
    <property type="entry name" value="SspB-like"/>
    <property type="match status" value="1"/>
</dbReference>
<evidence type="ECO:0000313" key="2">
    <source>
        <dbReference type="EMBL" id="RKS87165.1"/>
    </source>
</evidence>
<gene>
    <name evidence="2" type="ORF">DES39_0382</name>
</gene>
<dbReference type="NCBIfam" id="NF008763">
    <property type="entry name" value="PRK11798.1-2"/>
    <property type="match status" value="1"/>
</dbReference>
<evidence type="ECO:0000256" key="1">
    <source>
        <dbReference type="SAM" id="MobiDB-lite"/>
    </source>
</evidence>
<dbReference type="PIRSF" id="PIRSF005276">
    <property type="entry name" value="SspB"/>
    <property type="match status" value="1"/>
</dbReference>
<dbReference type="OrthoDB" id="9797358at2"/>
<dbReference type="RefSeq" id="WP_121144076.1">
    <property type="nucleotide sequence ID" value="NZ_RBWY01000001.1"/>
</dbReference>
<proteinExistence type="predicted"/>
<dbReference type="Pfam" id="PF04386">
    <property type="entry name" value="SspB"/>
    <property type="match status" value="1"/>
</dbReference>
<sequence length="129" mass="14669">MDISAMTARRPYLFRAMYDWILDNDLTPYIVVNTTVYGVIVPEEYIQNDQIVLNIAPQSVGQYSINHAQLEFNARFGGNPQHLVVPMAAIEVIYARENGAGLGFEPEPQYENRPKEEPKKPSNPFKVVK</sequence>
<dbReference type="EMBL" id="RBWY01000001">
    <property type="protein sequence ID" value="RKS87165.1"/>
    <property type="molecule type" value="Genomic_DNA"/>
</dbReference>
<dbReference type="Proteomes" id="UP000278542">
    <property type="component" value="Unassembled WGS sequence"/>
</dbReference>
<organism evidence="2 3">
    <name type="scientific">Orbus hercynius</name>
    <dbReference type="NCBI Taxonomy" id="593135"/>
    <lineage>
        <taxon>Bacteria</taxon>
        <taxon>Pseudomonadati</taxon>
        <taxon>Pseudomonadota</taxon>
        <taxon>Gammaproteobacteria</taxon>
        <taxon>Orbales</taxon>
        <taxon>Orbaceae</taxon>
        <taxon>Orbus</taxon>
    </lineage>
</organism>
<protein>
    <submittedName>
        <fullName evidence="2">Stringent starvation protein B</fullName>
    </submittedName>
</protein>
<dbReference type="GO" id="GO:0005829">
    <property type="term" value="C:cytosol"/>
    <property type="evidence" value="ECO:0007669"/>
    <property type="project" value="TreeGrafter"/>
</dbReference>
<dbReference type="InterPro" id="IPR036760">
    <property type="entry name" value="SspB-like_sf"/>
</dbReference>
<dbReference type="AlphaFoldDB" id="A0A495RIB5"/>
<dbReference type="InterPro" id="IPR007481">
    <property type="entry name" value="SspB"/>
</dbReference>
<accession>A0A495RIB5</accession>
<reference evidence="2 3" key="1">
    <citation type="submission" date="2018-10" db="EMBL/GenBank/DDBJ databases">
        <title>Genomic Encyclopedia of Type Strains, Phase IV (KMG-IV): sequencing the most valuable type-strain genomes for metagenomic binning, comparative biology and taxonomic classification.</title>
        <authorList>
            <person name="Goeker M."/>
        </authorList>
    </citation>
    <scope>NUCLEOTIDE SEQUENCE [LARGE SCALE GENOMIC DNA]</scope>
    <source>
        <strain evidence="2 3">DSM 22228</strain>
    </source>
</reference>
<dbReference type="GO" id="GO:0005840">
    <property type="term" value="C:ribosome"/>
    <property type="evidence" value="ECO:0007669"/>
    <property type="project" value="TreeGrafter"/>
</dbReference>
<dbReference type="PANTHER" id="PTHR37486">
    <property type="entry name" value="STRINGENT STARVATION PROTEIN B"/>
    <property type="match status" value="1"/>
</dbReference>
<feature type="compositionally biased region" description="Basic and acidic residues" evidence="1">
    <location>
        <begin position="110"/>
        <end position="120"/>
    </location>
</feature>
<evidence type="ECO:0000313" key="3">
    <source>
        <dbReference type="Proteomes" id="UP000278542"/>
    </source>
</evidence>
<name>A0A495RIB5_9GAMM</name>